<evidence type="ECO:0000313" key="2">
    <source>
        <dbReference type="Proteomes" id="UP000017559"/>
    </source>
</evidence>
<gene>
    <name evidence="1" type="ORF">Moror_3312</name>
</gene>
<protein>
    <submittedName>
        <fullName evidence="1">Uncharacterized protein</fullName>
    </submittedName>
</protein>
<comment type="caution">
    <text evidence="1">The sequence shown here is derived from an EMBL/GenBank/DDBJ whole genome shotgun (WGS) entry which is preliminary data.</text>
</comment>
<evidence type="ECO:0000313" key="1">
    <source>
        <dbReference type="EMBL" id="ESK83186.1"/>
    </source>
</evidence>
<accession>V2WRP5</accession>
<dbReference type="Proteomes" id="UP000017559">
    <property type="component" value="Unassembled WGS sequence"/>
</dbReference>
<organism evidence="1 2">
    <name type="scientific">Moniliophthora roreri (strain MCA 2997)</name>
    <name type="common">Cocoa frosty pod rot fungus</name>
    <name type="synonym">Crinipellis roreri</name>
    <dbReference type="NCBI Taxonomy" id="1381753"/>
    <lineage>
        <taxon>Eukaryota</taxon>
        <taxon>Fungi</taxon>
        <taxon>Dikarya</taxon>
        <taxon>Basidiomycota</taxon>
        <taxon>Agaricomycotina</taxon>
        <taxon>Agaricomycetes</taxon>
        <taxon>Agaricomycetidae</taxon>
        <taxon>Agaricales</taxon>
        <taxon>Marasmiineae</taxon>
        <taxon>Marasmiaceae</taxon>
        <taxon>Moniliophthora</taxon>
    </lineage>
</organism>
<dbReference type="KEGG" id="mrr:Moror_3312"/>
<dbReference type="HOGENOM" id="CLU_1034737_0_0_1"/>
<name>V2WRP5_MONRO</name>
<reference evidence="1 2" key="1">
    <citation type="journal article" date="2014" name="BMC Genomics">
        <title>Genome and secretome analysis of the hemibiotrophic fungal pathogen, Moniliophthora roreri, which causes frosty pod rot disease of cacao: mechanisms of the biotrophic and necrotrophic phases.</title>
        <authorList>
            <person name="Meinhardt L.W."/>
            <person name="Costa G.G.L."/>
            <person name="Thomazella D.P.T."/>
            <person name="Teixeira P.J.P.L."/>
            <person name="Carazzolle M.F."/>
            <person name="Schuster S.C."/>
            <person name="Carlson J.E."/>
            <person name="Guiltinan M.J."/>
            <person name="Mieczkowski P."/>
            <person name="Farmer A."/>
            <person name="Ramaraj T."/>
            <person name="Crozier J."/>
            <person name="Davis R.E."/>
            <person name="Shao J."/>
            <person name="Melnick R.L."/>
            <person name="Pereira G.A.G."/>
            <person name="Bailey B.A."/>
        </authorList>
    </citation>
    <scope>NUCLEOTIDE SEQUENCE [LARGE SCALE GENOMIC DNA]</scope>
    <source>
        <strain evidence="1 2">MCA 2997</strain>
    </source>
</reference>
<sequence length="269" mass="29906">MFGRPGRVLRAGIFNAKIWIWSAHWYTPFLRIAPSELHCLVVHARRGQEGSGVSRSDPVYAYLSNPSASGGYIHLVTTSEMRHPNARANAENCLRITWKAAMHSFQELVFDALRLRLECFERITDVGKSTIRGLVAMFSRFDSKPCSLIAAAATDHIESVWFMFFSRRRRITCTSTSIPSSSTPPSSRKASCEMLTVGGALGIAVETVEVEGEVESRNWTSTRCTEQTEVVIVLYIDLSCPTVSSPLVFEIESVSCWKGPSHPLASTER</sequence>
<keyword evidence="2" id="KW-1185">Reference proteome</keyword>
<dbReference type="EMBL" id="AWSO01001628">
    <property type="protein sequence ID" value="ESK83186.1"/>
    <property type="molecule type" value="Genomic_DNA"/>
</dbReference>
<proteinExistence type="predicted"/>
<dbReference type="AlphaFoldDB" id="V2WRP5"/>